<sequence length="80" mass="8968">MNEYYALKYSCVVNVADGRFSSLKPERVKSTVFYVRMKPKSQAAEGCGLRDSQVARVKGGIVQIFRHLLKQLPREGGAHP</sequence>
<evidence type="ECO:0000313" key="2">
    <source>
        <dbReference type="Proteomes" id="UP000324222"/>
    </source>
</evidence>
<evidence type="ECO:0000313" key="1">
    <source>
        <dbReference type="EMBL" id="MPC31046.1"/>
    </source>
</evidence>
<dbReference type="AlphaFoldDB" id="A0A5B7ECV0"/>
<comment type="caution">
    <text evidence="1">The sequence shown here is derived from an EMBL/GenBank/DDBJ whole genome shotgun (WGS) entry which is preliminary data.</text>
</comment>
<proteinExistence type="predicted"/>
<accession>A0A5B7ECV0</accession>
<organism evidence="1 2">
    <name type="scientific">Portunus trituberculatus</name>
    <name type="common">Swimming crab</name>
    <name type="synonym">Neptunus trituberculatus</name>
    <dbReference type="NCBI Taxonomy" id="210409"/>
    <lineage>
        <taxon>Eukaryota</taxon>
        <taxon>Metazoa</taxon>
        <taxon>Ecdysozoa</taxon>
        <taxon>Arthropoda</taxon>
        <taxon>Crustacea</taxon>
        <taxon>Multicrustacea</taxon>
        <taxon>Malacostraca</taxon>
        <taxon>Eumalacostraca</taxon>
        <taxon>Eucarida</taxon>
        <taxon>Decapoda</taxon>
        <taxon>Pleocyemata</taxon>
        <taxon>Brachyura</taxon>
        <taxon>Eubrachyura</taxon>
        <taxon>Portunoidea</taxon>
        <taxon>Portunidae</taxon>
        <taxon>Portuninae</taxon>
        <taxon>Portunus</taxon>
    </lineage>
</organism>
<dbReference type="EMBL" id="VSRR010002357">
    <property type="protein sequence ID" value="MPC31046.1"/>
    <property type="molecule type" value="Genomic_DNA"/>
</dbReference>
<protein>
    <submittedName>
        <fullName evidence="1">Uncharacterized protein</fullName>
    </submittedName>
</protein>
<gene>
    <name evidence="1" type="ORF">E2C01_024322</name>
</gene>
<keyword evidence="2" id="KW-1185">Reference proteome</keyword>
<reference evidence="1 2" key="1">
    <citation type="submission" date="2019-05" db="EMBL/GenBank/DDBJ databases">
        <title>Another draft genome of Portunus trituberculatus and its Hox gene families provides insights of decapod evolution.</title>
        <authorList>
            <person name="Jeong J.-H."/>
            <person name="Song I."/>
            <person name="Kim S."/>
            <person name="Choi T."/>
            <person name="Kim D."/>
            <person name="Ryu S."/>
            <person name="Kim W."/>
        </authorList>
    </citation>
    <scope>NUCLEOTIDE SEQUENCE [LARGE SCALE GENOMIC DNA]</scope>
    <source>
        <tissue evidence="1">Muscle</tissue>
    </source>
</reference>
<dbReference type="Proteomes" id="UP000324222">
    <property type="component" value="Unassembled WGS sequence"/>
</dbReference>
<name>A0A5B7ECV0_PORTR</name>